<evidence type="ECO:0000313" key="2">
    <source>
        <dbReference type="EMBL" id="MST33015.1"/>
    </source>
</evidence>
<dbReference type="InterPro" id="IPR052732">
    <property type="entry name" value="Cell-binding_unc_protein"/>
</dbReference>
<protein>
    <submittedName>
        <fullName evidence="2">AAA family ATPase</fullName>
    </submittedName>
</protein>
<evidence type="ECO:0000313" key="3">
    <source>
        <dbReference type="Proteomes" id="UP000437736"/>
    </source>
</evidence>
<dbReference type="SUPFAM" id="SSF56112">
    <property type="entry name" value="Protein kinase-like (PK-like)"/>
    <property type="match status" value="1"/>
</dbReference>
<accession>A0ABW9QT52</accession>
<dbReference type="Pfam" id="PF13671">
    <property type="entry name" value="AAA_33"/>
    <property type="match status" value="1"/>
</dbReference>
<dbReference type="Gene3D" id="3.40.50.300">
    <property type="entry name" value="P-loop containing nucleotide triphosphate hydrolases"/>
    <property type="match status" value="1"/>
</dbReference>
<sequence length="509" mass="54045">MIAGPSAPGVVETHISTVFLVGERAFKLKKGLATAFLDWSTPAKRRQACRDEVALNRRLSPDVYLGVLDVVDERGRLQDALVVMRRMPSERSLEALVRAGEPVEDAVRALARLLADFHGGARRDATSAAAARPDAVARLWSGNLEELRSLHAGPGIGVELDAIEHLAHSYQTGRAGLFARRAAQGRSCDGHGDLQAADVFLLDDGPRVLDCLEFDPVLRAGDVLADVAFLAMDLERLGAAGVAAALLRAYRSLTGEDWPASLADFWVAYRALVRAKVALLRAPWDPGAPGQAEELLGLCRRHLEAATVRLVLVGGTPGTGKTTVASGLADRTGWVHLATDEVRADLPPSAAPAEVRGAGYGVGRYRAELVSATYRLLLERAESCLAAGESVVLDATWTSAGHRAAAAALADRLGAHRVDIRCEIGMEEALRRVRRRAAGGGRSELTPEIVRAIAERQDPWPGALPLDTARPVAEVVEAAVAAATAPPPPGRHEGTFGPSSPVPPRPAWS</sequence>
<gene>
    <name evidence="2" type="ORF">GHK86_09825</name>
</gene>
<feature type="compositionally biased region" description="Pro residues" evidence="1">
    <location>
        <begin position="500"/>
        <end position="509"/>
    </location>
</feature>
<evidence type="ECO:0000256" key="1">
    <source>
        <dbReference type="SAM" id="MobiDB-lite"/>
    </source>
</evidence>
<name>A0ABW9QT52_9ACTN</name>
<feature type="region of interest" description="Disordered" evidence="1">
    <location>
        <begin position="480"/>
        <end position="509"/>
    </location>
</feature>
<proteinExistence type="predicted"/>
<dbReference type="EMBL" id="WJHE01000456">
    <property type="protein sequence ID" value="MST33015.1"/>
    <property type="molecule type" value="Genomic_DNA"/>
</dbReference>
<dbReference type="PANTHER" id="PTHR43883">
    <property type="entry name" value="SLR0207 PROTEIN"/>
    <property type="match status" value="1"/>
</dbReference>
<dbReference type="Proteomes" id="UP000437736">
    <property type="component" value="Unassembled WGS sequence"/>
</dbReference>
<organism evidence="2 3">
    <name type="scientific">Acidiferrimicrobium australe</name>
    <dbReference type="NCBI Taxonomy" id="2664430"/>
    <lineage>
        <taxon>Bacteria</taxon>
        <taxon>Bacillati</taxon>
        <taxon>Actinomycetota</taxon>
        <taxon>Acidimicrobiia</taxon>
        <taxon>Acidimicrobiales</taxon>
        <taxon>Acidimicrobiaceae</taxon>
        <taxon>Acidiferrimicrobium</taxon>
    </lineage>
</organism>
<dbReference type="InterPro" id="IPR027417">
    <property type="entry name" value="P-loop_NTPase"/>
</dbReference>
<dbReference type="InterPro" id="IPR011009">
    <property type="entry name" value="Kinase-like_dom_sf"/>
</dbReference>
<dbReference type="SUPFAM" id="SSF52540">
    <property type="entry name" value="P-loop containing nucleoside triphosphate hydrolases"/>
    <property type="match status" value="1"/>
</dbReference>
<keyword evidence="3" id="KW-1185">Reference proteome</keyword>
<reference evidence="2 3" key="1">
    <citation type="submission" date="2019-11" db="EMBL/GenBank/DDBJ databases">
        <title>Acidiferrimicrobium australis gen. nov., sp. nov., an acidophilic and obligately heterotrophic, member of the Actinobacteria that catalyses dissimilatory oxido- reduction of iron isolated from metal-rich acidic water in Chile.</title>
        <authorList>
            <person name="Gonzalez D."/>
            <person name="Huber K."/>
            <person name="Hedrich S."/>
            <person name="Rojas-Villalobos C."/>
            <person name="Quatrini R."/>
            <person name="Dinamarca M.A."/>
            <person name="Schwarz A."/>
            <person name="Canales C."/>
            <person name="Nancucheo I."/>
        </authorList>
    </citation>
    <scope>NUCLEOTIDE SEQUENCE [LARGE SCALE GENOMIC DNA]</scope>
    <source>
        <strain evidence="2 3">USS-CCA1</strain>
    </source>
</reference>
<dbReference type="PANTHER" id="PTHR43883:SF1">
    <property type="entry name" value="GLUCONOKINASE"/>
    <property type="match status" value="1"/>
</dbReference>
<comment type="caution">
    <text evidence="2">The sequence shown here is derived from an EMBL/GenBank/DDBJ whole genome shotgun (WGS) entry which is preliminary data.</text>
</comment>